<dbReference type="SUPFAM" id="SSF52091">
    <property type="entry name" value="SpoIIaa-like"/>
    <property type="match status" value="1"/>
</dbReference>
<organism evidence="1 2">
    <name type="scientific">Streptomyces longwoodensis</name>
    <dbReference type="NCBI Taxonomy" id="68231"/>
    <lineage>
        <taxon>Bacteria</taxon>
        <taxon>Bacillati</taxon>
        <taxon>Actinomycetota</taxon>
        <taxon>Actinomycetes</taxon>
        <taxon>Kitasatosporales</taxon>
        <taxon>Streptomycetaceae</taxon>
        <taxon>Streptomyces</taxon>
    </lineage>
</organism>
<comment type="caution">
    <text evidence="1">The sequence shown here is derived from an EMBL/GenBank/DDBJ whole genome shotgun (WGS) entry which is preliminary data.</text>
</comment>
<dbReference type="Proteomes" id="UP000053271">
    <property type="component" value="Unassembled WGS sequence"/>
</dbReference>
<evidence type="ECO:0008006" key="3">
    <source>
        <dbReference type="Google" id="ProtNLM"/>
    </source>
</evidence>
<sequence>MLSHTLDRDVLVLTLHDDADTGGRGTLYPRISGLVEACRPSAVVIVLDARTALHATIGVILRVQRLCRRLGILLSVAAASAPVRRLLEANAEAHDVRLVIHARADTAVTTAYTSVA</sequence>
<accession>A0A117QLV6</accession>
<reference evidence="1 2" key="1">
    <citation type="submission" date="2015-10" db="EMBL/GenBank/DDBJ databases">
        <title>Draft genome sequence of Streptomyces longwoodensis DSM 41677, type strain for the species Streptomyces longwoodensis.</title>
        <authorList>
            <person name="Ruckert C."/>
            <person name="Winkler A."/>
            <person name="Kalinowski J."/>
            <person name="Kampfer P."/>
            <person name="Glaeser S."/>
        </authorList>
    </citation>
    <scope>NUCLEOTIDE SEQUENCE [LARGE SCALE GENOMIC DNA]</scope>
    <source>
        <strain evidence="1 2">DSM 41677</strain>
    </source>
</reference>
<keyword evidence="2" id="KW-1185">Reference proteome</keyword>
<dbReference type="GeneID" id="91428004"/>
<dbReference type="AlphaFoldDB" id="A0A117QLV6"/>
<dbReference type="RefSeq" id="WP_067238590.1">
    <property type="nucleotide sequence ID" value="NZ_KQ948558.1"/>
</dbReference>
<proteinExistence type="predicted"/>
<evidence type="ECO:0000313" key="2">
    <source>
        <dbReference type="Proteomes" id="UP000053271"/>
    </source>
</evidence>
<dbReference type="EMBL" id="LMWS01000032">
    <property type="protein sequence ID" value="KUN35548.1"/>
    <property type="molecule type" value="Genomic_DNA"/>
</dbReference>
<protein>
    <recommendedName>
        <fullName evidence="3">STAS domain-containing protein</fullName>
    </recommendedName>
</protein>
<dbReference type="InterPro" id="IPR036513">
    <property type="entry name" value="STAS_dom_sf"/>
</dbReference>
<dbReference type="Gene3D" id="3.30.750.24">
    <property type="entry name" value="STAS domain"/>
    <property type="match status" value="1"/>
</dbReference>
<evidence type="ECO:0000313" key="1">
    <source>
        <dbReference type="EMBL" id="KUN35548.1"/>
    </source>
</evidence>
<name>A0A117QLV6_9ACTN</name>
<gene>
    <name evidence="1" type="ORF">AQJ30_25875</name>
</gene>